<evidence type="ECO:0000256" key="1">
    <source>
        <dbReference type="ARBA" id="ARBA00023015"/>
    </source>
</evidence>
<keyword evidence="6" id="KW-1185">Reference proteome</keyword>
<dbReference type="Proteomes" id="UP001431429">
    <property type="component" value="Unassembled WGS sequence"/>
</dbReference>
<comment type="caution">
    <text evidence="5">The sequence shown here is derived from an EMBL/GenBank/DDBJ whole genome shotgun (WGS) entry which is preliminary data.</text>
</comment>
<evidence type="ECO:0000256" key="3">
    <source>
        <dbReference type="ARBA" id="ARBA00023163"/>
    </source>
</evidence>
<dbReference type="SUPFAM" id="SSF51182">
    <property type="entry name" value="RmlC-like cupins"/>
    <property type="match status" value="1"/>
</dbReference>
<dbReference type="SMART" id="SM00342">
    <property type="entry name" value="HTH_ARAC"/>
    <property type="match status" value="1"/>
</dbReference>
<dbReference type="InterPro" id="IPR020449">
    <property type="entry name" value="Tscrpt_reg_AraC-type_HTH"/>
</dbReference>
<dbReference type="PRINTS" id="PR00032">
    <property type="entry name" value="HTHARAC"/>
</dbReference>
<dbReference type="PANTHER" id="PTHR11019">
    <property type="entry name" value="HTH-TYPE TRANSCRIPTIONAL REGULATOR NIMR"/>
    <property type="match status" value="1"/>
</dbReference>
<reference evidence="5" key="1">
    <citation type="submission" date="2022-06" db="EMBL/GenBank/DDBJ databases">
        <title>Genome public.</title>
        <authorList>
            <person name="Sun Q."/>
        </authorList>
    </citation>
    <scope>NUCLEOTIDE SEQUENCE</scope>
    <source>
        <strain evidence="5">CWNU-1</strain>
    </source>
</reference>
<dbReference type="InterPro" id="IPR011051">
    <property type="entry name" value="RmlC_Cupin_sf"/>
</dbReference>
<dbReference type="PANTHER" id="PTHR11019:SF199">
    <property type="entry name" value="HTH-TYPE TRANSCRIPTIONAL REGULATOR NIMR"/>
    <property type="match status" value="1"/>
</dbReference>
<feature type="domain" description="HTH araC/xylS-type" evidence="4">
    <location>
        <begin position="177"/>
        <end position="277"/>
    </location>
</feature>
<sequence length="291" mass="31671">MSVAHVSGRDRVEAAPVVSLRWSSPVIGGAEVTPPYLLTTAIFDGSERMGPVFNGAHTHSDALLVWPHVGSMTLHTQTGVRRLVPGQGLWVPPGTAHASAADPSGVGCYTYVARSAIPATWTSLRAMKVGRALQEMLLHLDATPMIDDLRLRTQRVILEMLQDDPLPVLEVPLPADWRIQALADDVLRDPDSDRSLEEWAARHALSVRTVTRVFSRDIGMSFTRWRSLVRMSAATALLAQGHPVNLVAHRCGYSTTSAFSAAFRRVTGASPTEYLRERSVPATADLTTDGH</sequence>
<dbReference type="Pfam" id="PF02311">
    <property type="entry name" value="AraC_binding"/>
    <property type="match status" value="1"/>
</dbReference>
<dbReference type="PROSITE" id="PS01124">
    <property type="entry name" value="HTH_ARAC_FAMILY_2"/>
    <property type="match status" value="1"/>
</dbReference>
<keyword evidence="3" id="KW-0804">Transcription</keyword>
<gene>
    <name evidence="5" type="ORF">NBG84_15540</name>
</gene>
<protein>
    <submittedName>
        <fullName evidence="5">AraC family transcriptional regulator</fullName>
    </submittedName>
</protein>
<evidence type="ECO:0000256" key="2">
    <source>
        <dbReference type="ARBA" id="ARBA00023125"/>
    </source>
</evidence>
<dbReference type="InterPro" id="IPR009057">
    <property type="entry name" value="Homeodomain-like_sf"/>
</dbReference>
<dbReference type="Pfam" id="PF12833">
    <property type="entry name" value="HTH_18"/>
    <property type="match status" value="1"/>
</dbReference>
<dbReference type="InterPro" id="IPR018060">
    <property type="entry name" value="HTH_AraC"/>
</dbReference>
<dbReference type="RefSeq" id="WP_250920022.1">
    <property type="nucleotide sequence ID" value="NZ_JAMQAW010000011.1"/>
</dbReference>
<name>A0ABT0UMX9_9ACTN</name>
<evidence type="ECO:0000313" key="5">
    <source>
        <dbReference type="EMBL" id="MCM2389686.1"/>
    </source>
</evidence>
<keyword evidence="2" id="KW-0238">DNA-binding</keyword>
<dbReference type="InterPro" id="IPR003313">
    <property type="entry name" value="AraC-bd"/>
</dbReference>
<organism evidence="5 6">
    <name type="scientific">Streptomyces albipurpureus</name>
    <dbReference type="NCBI Taxonomy" id="2897419"/>
    <lineage>
        <taxon>Bacteria</taxon>
        <taxon>Bacillati</taxon>
        <taxon>Actinomycetota</taxon>
        <taxon>Actinomycetes</taxon>
        <taxon>Kitasatosporales</taxon>
        <taxon>Streptomycetaceae</taxon>
        <taxon>Streptomyces</taxon>
    </lineage>
</organism>
<dbReference type="Gene3D" id="1.10.10.60">
    <property type="entry name" value="Homeodomain-like"/>
    <property type="match status" value="2"/>
</dbReference>
<dbReference type="EMBL" id="JAMQAW010000011">
    <property type="protein sequence ID" value="MCM2389686.1"/>
    <property type="molecule type" value="Genomic_DNA"/>
</dbReference>
<keyword evidence="1" id="KW-0805">Transcription regulation</keyword>
<proteinExistence type="predicted"/>
<evidence type="ECO:0000259" key="4">
    <source>
        <dbReference type="PROSITE" id="PS01124"/>
    </source>
</evidence>
<accession>A0ABT0UMX9</accession>
<dbReference type="SUPFAM" id="SSF46689">
    <property type="entry name" value="Homeodomain-like"/>
    <property type="match status" value="1"/>
</dbReference>
<evidence type="ECO:0000313" key="6">
    <source>
        <dbReference type="Proteomes" id="UP001431429"/>
    </source>
</evidence>